<protein>
    <submittedName>
        <fullName evidence="5">Non-ribosomal peptide synthase domain TIGR01720</fullName>
    </submittedName>
</protein>
<dbReference type="Gene3D" id="3.40.50.12780">
    <property type="entry name" value="N-terminal domain of ligase-like"/>
    <property type="match status" value="1"/>
</dbReference>
<keyword evidence="2" id="KW-0596">Phosphopantetheine</keyword>
<comment type="cofactor">
    <cofactor evidence="1">
        <name>pantetheine 4'-phosphate</name>
        <dbReference type="ChEBI" id="CHEBI:47942"/>
    </cofactor>
</comment>
<dbReference type="Proteomes" id="UP000198797">
    <property type="component" value="Unassembled WGS sequence"/>
</dbReference>
<dbReference type="GO" id="GO:0031177">
    <property type="term" value="F:phosphopantetheine binding"/>
    <property type="evidence" value="ECO:0007669"/>
    <property type="project" value="InterPro"/>
</dbReference>
<organism evidence="5 6">
    <name type="scientific">Micromonospora matsumotoense</name>
    <dbReference type="NCBI Taxonomy" id="121616"/>
    <lineage>
        <taxon>Bacteria</taxon>
        <taxon>Bacillati</taxon>
        <taxon>Actinomycetota</taxon>
        <taxon>Actinomycetes</taxon>
        <taxon>Micromonosporales</taxon>
        <taxon>Micromonosporaceae</taxon>
        <taxon>Micromonospora</taxon>
    </lineage>
</organism>
<name>A0A1C5AUY2_9ACTN</name>
<dbReference type="SUPFAM" id="SSF52777">
    <property type="entry name" value="CoA-dependent acyltransferases"/>
    <property type="match status" value="2"/>
</dbReference>
<dbReference type="InterPro" id="IPR045851">
    <property type="entry name" value="AMP-bd_C_sf"/>
</dbReference>
<dbReference type="SUPFAM" id="SSF56801">
    <property type="entry name" value="Acetyl-CoA synthetase-like"/>
    <property type="match status" value="1"/>
</dbReference>
<evidence type="ECO:0000256" key="3">
    <source>
        <dbReference type="ARBA" id="ARBA00022553"/>
    </source>
</evidence>
<gene>
    <name evidence="5" type="ORF">GA0070216_1319</name>
</gene>
<proteinExistence type="predicted"/>
<dbReference type="Pfam" id="PF00550">
    <property type="entry name" value="PP-binding"/>
    <property type="match status" value="1"/>
</dbReference>
<evidence type="ECO:0000313" key="6">
    <source>
        <dbReference type="Proteomes" id="UP000198797"/>
    </source>
</evidence>
<dbReference type="PROSITE" id="PS00012">
    <property type="entry name" value="PHOSPHOPANTETHEINE"/>
    <property type="match status" value="1"/>
</dbReference>
<dbReference type="GO" id="GO:0008610">
    <property type="term" value="P:lipid biosynthetic process"/>
    <property type="evidence" value="ECO:0007669"/>
    <property type="project" value="UniProtKB-ARBA"/>
</dbReference>
<dbReference type="FunFam" id="1.10.1200.10:FF:000005">
    <property type="entry name" value="Nonribosomal peptide synthetase 1"/>
    <property type="match status" value="1"/>
</dbReference>
<dbReference type="InterPro" id="IPR009081">
    <property type="entry name" value="PP-bd_ACP"/>
</dbReference>
<dbReference type="STRING" id="121616.GA0070216_1319"/>
<reference evidence="6" key="1">
    <citation type="submission" date="2016-06" db="EMBL/GenBank/DDBJ databases">
        <authorList>
            <person name="Varghese N."/>
            <person name="Submissions Spin"/>
        </authorList>
    </citation>
    <scope>NUCLEOTIDE SEQUENCE [LARGE SCALE GENOMIC DNA]</scope>
    <source>
        <strain evidence="6">DSM 44100</strain>
    </source>
</reference>
<dbReference type="GO" id="GO:0003824">
    <property type="term" value="F:catalytic activity"/>
    <property type="evidence" value="ECO:0007669"/>
    <property type="project" value="InterPro"/>
</dbReference>
<dbReference type="NCBIfam" id="TIGR01720">
    <property type="entry name" value="NRPS-para261"/>
    <property type="match status" value="1"/>
</dbReference>
<sequence>GARMYRTGDLARWGPAGVLEFAGRADGQVKIRGYRIELGEIEAAVGQAAVGQAAVGQAGMGQAAVGQAAVVVRDGRLVAYVVGGPVDTDRLRTRLPDYMIPSAFVQVDALPRTVAGKLDVAALPAPDLSELVGGAPARNSREQALCDLFAEVLGLPSVGIDDDFFALGGDSIVSIQLVSRARAAGLGISPRDVFRHKTPAGLAQAATVDTTVTEDPREAYGNAPLTPVMRWLAQVDGPTTGYSQSMLLHAPAGLTAAGLAELLQALVDRHDLLRARVTADGVEIPEPGAPVDVVRVAPYDGENLPAIAAAARDRLDPARGVLLQAVLLEPGHVLLVVHHYAVDGVSWRILLPDLAAAWMAVRAGQPVTLPPTGTSFRRWARALDGLARDAKTTAQLPYWTEVLAGPRAVLGSRPLDPARDRTGTCDEITLELPPEETRPLLTTVPAGFHAGVGDVLLTGLALALRNWAGGAGWLVMLEGHGREEHLVTGADLSRTVGWFTSEYPVRLDLGTEHPGDALKTIKERLRAVPDNGVGYGLLRHLNPQTATVLAGYDQPLIGFNYLGRFAAGNAEEGPWEPAGEGWGGGADDGMPADYPLEINATAEDHADGPRLVATLTWPRDLLTGEQVRDLAGRWQAALRALAADAGSGGYTPSDLSLVELSQADIDGLEAEFADLEAEWETQ</sequence>
<dbReference type="InterPro" id="IPR001242">
    <property type="entry name" value="Condensation_dom"/>
</dbReference>
<dbReference type="AlphaFoldDB" id="A0A1C5AUY2"/>
<dbReference type="InterPro" id="IPR042099">
    <property type="entry name" value="ANL_N_sf"/>
</dbReference>
<dbReference type="PANTHER" id="PTHR45398">
    <property type="match status" value="1"/>
</dbReference>
<accession>A0A1C5AUY2</accession>
<evidence type="ECO:0000256" key="1">
    <source>
        <dbReference type="ARBA" id="ARBA00001957"/>
    </source>
</evidence>
<dbReference type="Gene3D" id="1.10.1200.10">
    <property type="entry name" value="ACP-like"/>
    <property type="match status" value="1"/>
</dbReference>
<keyword evidence="6" id="KW-1185">Reference proteome</keyword>
<dbReference type="Pfam" id="PF00668">
    <property type="entry name" value="Condensation"/>
    <property type="match status" value="1"/>
</dbReference>
<dbReference type="SUPFAM" id="SSF47336">
    <property type="entry name" value="ACP-like"/>
    <property type="match status" value="1"/>
</dbReference>
<dbReference type="PANTHER" id="PTHR45398:SF1">
    <property type="entry name" value="ENZYME, PUTATIVE (JCVI)-RELATED"/>
    <property type="match status" value="1"/>
</dbReference>
<dbReference type="InterPro" id="IPR010060">
    <property type="entry name" value="NRPS_synth"/>
</dbReference>
<dbReference type="InterPro" id="IPR020806">
    <property type="entry name" value="PKS_PP-bd"/>
</dbReference>
<dbReference type="CDD" id="cd19534">
    <property type="entry name" value="E_NRPS"/>
    <property type="match status" value="1"/>
</dbReference>
<feature type="domain" description="Carrier" evidence="4">
    <location>
        <begin position="136"/>
        <end position="210"/>
    </location>
</feature>
<feature type="non-terminal residue" evidence="5">
    <location>
        <position position="1"/>
    </location>
</feature>
<dbReference type="PROSITE" id="PS50075">
    <property type="entry name" value="CARRIER"/>
    <property type="match status" value="1"/>
</dbReference>
<evidence type="ECO:0000313" key="5">
    <source>
        <dbReference type="EMBL" id="SCF49035.1"/>
    </source>
</evidence>
<dbReference type="Gene3D" id="3.30.300.30">
    <property type="match status" value="1"/>
</dbReference>
<dbReference type="EMBL" id="FMCU01000031">
    <property type="protein sequence ID" value="SCF49035.1"/>
    <property type="molecule type" value="Genomic_DNA"/>
</dbReference>
<dbReference type="Gene3D" id="3.30.559.30">
    <property type="entry name" value="Nonribosomal peptide synthetase, condensation domain"/>
    <property type="match status" value="1"/>
</dbReference>
<keyword evidence="3" id="KW-0597">Phosphoprotein</keyword>
<dbReference type="InterPro" id="IPR006162">
    <property type="entry name" value="Ppantetheine_attach_site"/>
</dbReference>
<dbReference type="RefSeq" id="WP_245722872.1">
    <property type="nucleotide sequence ID" value="NZ_FMCU01000031.1"/>
</dbReference>
<dbReference type="SMART" id="SM00823">
    <property type="entry name" value="PKS_PP"/>
    <property type="match status" value="1"/>
</dbReference>
<evidence type="ECO:0000256" key="2">
    <source>
        <dbReference type="ARBA" id="ARBA00022450"/>
    </source>
</evidence>
<dbReference type="Gene3D" id="3.30.559.10">
    <property type="entry name" value="Chloramphenicol acetyltransferase-like domain"/>
    <property type="match status" value="1"/>
</dbReference>
<dbReference type="InterPro" id="IPR023213">
    <property type="entry name" value="CAT-like_dom_sf"/>
</dbReference>
<dbReference type="InterPro" id="IPR036736">
    <property type="entry name" value="ACP-like_sf"/>
</dbReference>
<evidence type="ECO:0000259" key="4">
    <source>
        <dbReference type="PROSITE" id="PS50075"/>
    </source>
</evidence>